<keyword evidence="2" id="KW-0830">Ubiquinone</keyword>
<protein>
    <submittedName>
        <fullName evidence="2">NADH-ubiquinone oxidoreductase 17.2 kD subunit</fullName>
    </submittedName>
</protein>
<proteinExistence type="predicted"/>
<dbReference type="GO" id="GO:0006979">
    <property type="term" value="P:response to oxidative stress"/>
    <property type="evidence" value="ECO:0007669"/>
    <property type="project" value="TreeGrafter"/>
</dbReference>
<dbReference type="Proteomes" id="UP000032680">
    <property type="component" value="Unassembled WGS sequence"/>
</dbReference>
<dbReference type="AlphaFoldDB" id="A0A0D6P5E9"/>
<dbReference type="EMBL" id="BANB01000182">
    <property type="protein sequence ID" value="GAN76882.1"/>
    <property type="molecule type" value="Genomic_DNA"/>
</dbReference>
<sequence length="138" mass="15823">MSAHRADNWTSRRRAAYMRDMATIGTRLFTMLHGRTVGTDAAGNIYYEERRPRPGLRQRRWVMYNGQPEASMVPPEWHAWLHHTTDAPLPADRRYPWQKPHLPNLTGTPASYRPPGHDYEGGHRAASTGDYEAWTPGA</sequence>
<feature type="region of interest" description="Disordered" evidence="1">
    <location>
        <begin position="91"/>
        <end position="138"/>
    </location>
</feature>
<dbReference type="Pfam" id="PF05071">
    <property type="entry name" value="NDUFA12"/>
    <property type="match status" value="1"/>
</dbReference>
<gene>
    <name evidence="2" type="ORF">Asru_0182_02</name>
</gene>
<evidence type="ECO:0000256" key="1">
    <source>
        <dbReference type="SAM" id="MobiDB-lite"/>
    </source>
</evidence>
<dbReference type="GO" id="GO:0045271">
    <property type="term" value="C:respiratory chain complex I"/>
    <property type="evidence" value="ECO:0007669"/>
    <property type="project" value="InterPro"/>
</dbReference>
<organism evidence="2 3">
    <name type="scientific">Acidisphaera rubrifaciens HS-AP3</name>
    <dbReference type="NCBI Taxonomy" id="1231350"/>
    <lineage>
        <taxon>Bacteria</taxon>
        <taxon>Pseudomonadati</taxon>
        <taxon>Pseudomonadota</taxon>
        <taxon>Alphaproteobacteria</taxon>
        <taxon>Acetobacterales</taxon>
        <taxon>Acetobacteraceae</taxon>
        <taxon>Acidisphaera</taxon>
    </lineage>
</organism>
<name>A0A0D6P5E9_9PROT</name>
<comment type="caution">
    <text evidence="2">The sequence shown here is derived from an EMBL/GenBank/DDBJ whole genome shotgun (WGS) entry which is preliminary data.</text>
</comment>
<dbReference type="PANTHER" id="PTHR12910:SF2">
    <property type="entry name" value="NADH DEHYDROGENASE [UBIQUINONE] 1 ALPHA SUBCOMPLEX SUBUNIT 12"/>
    <property type="match status" value="1"/>
</dbReference>
<accession>A0A0D6P5E9</accession>
<dbReference type="InterPro" id="IPR007763">
    <property type="entry name" value="NDUFA12"/>
</dbReference>
<dbReference type="PANTHER" id="PTHR12910">
    <property type="entry name" value="NADH-UBIQUINONE OXIDOREDUCTASE SUBUNIT B17.2"/>
    <property type="match status" value="1"/>
</dbReference>
<reference evidence="2 3" key="1">
    <citation type="submission" date="2012-11" db="EMBL/GenBank/DDBJ databases">
        <title>Whole genome sequence of Acidisphaera rubrifaciens HS-AP3.</title>
        <authorList>
            <person name="Azuma Y."/>
            <person name="Higashiura N."/>
            <person name="Hirakawa H."/>
            <person name="Matsushita K."/>
        </authorList>
    </citation>
    <scope>NUCLEOTIDE SEQUENCE [LARGE SCALE GENOMIC DNA]</scope>
    <source>
        <strain evidence="2 3">HS-AP3</strain>
    </source>
</reference>
<keyword evidence="3" id="KW-1185">Reference proteome</keyword>
<dbReference type="NCBIfam" id="NF006040">
    <property type="entry name" value="PRK08183.1"/>
    <property type="match status" value="1"/>
</dbReference>
<evidence type="ECO:0000313" key="2">
    <source>
        <dbReference type="EMBL" id="GAN76882.1"/>
    </source>
</evidence>
<evidence type="ECO:0000313" key="3">
    <source>
        <dbReference type="Proteomes" id="UP000032680"/>
    </source>
</evidence>